<proteinExistence type="inferred from homology"/>
<gene>
    <name evidence="5" type="ORF">Adu01nite_56090</name>
</gene>
<keyword evidence="5" id="KW-0378">Hydrolase</keyword>
<dbReference type="PANTHER" id="PTHR34106:SF5">
    <property type="entry name" value="GLYCOSIDASE"/>
    <property type="match status" value="1"/>
</dbReference>
<dbReference type="InterPro" id="IPR023296">
    <property type="entry name" value="Glyco_hydro_beta-prop_sf"/>
</dbReference>
<keyword evidence="1" id="KW-0328">Glycosyltransferase</keyword>
<dbReference type="GO" id="GO:0016798">
    <property type="term" value="F:hydrolase activity, acting on glycosyl bonds"/>
    <property type="evidence" value="ECO:0007669"/>
    <property type="project" value="UniProtKB-KW"/>
</dbReference>
<evidence type="ECO:0000256" key="1">
    <source>
        <dbReference type="ARBA" id="ARBA00022676"/>
    </source>
</evidence>
<dbReference type="Proteomes" id="UP000637628">
    <property type="component" value="Unassembled WGS sequence"/>
</dbReference>
<evidence type="ECO:0000313" key="5">
    <source>
        <dbReference type="EMBL" id="GIE04259.1"/>
    </source>
</evidence>
<evidence type="ECO:0000256" key="2">
    <source>
        <dbReference type="ARBA" id="ARBA00022679"/>
    </source>
</evidence>
<dbReference type="Pfam" id="PF04041">
    <property type="entry name" value="Glyco_hydro_130"/>
    <property type="match status" value="1"/>
</dbReference>
<keyword evidence="5" id="KW-0326">Glycosidase</keyword>
<evidence type="ECO:0000256" key="3">
    <source>
        <dbReference type="ARBA" id="ARBA00024356"/>
    </source>
</evidence>
<comment type="similarity">
    <text evidence="3">Belongs to the glycosyl hydrolase 130 family.</text>
</comment>
<protein>
    <submittedName>
        <fullName evidence="5">Glycosidase</fullName>
    </submittedName>
</protein>
<evidence type="ECO:0000256" key="4">
    <source>
        <dbReference type="SAM" id="MobiDB-lite"/>
    </source>
</evidence>
<keyword evidence="2" id="KW-0808">Transferase</keyword>
<comment type="caution">
    <text evidence="5">The sequence shown here is derived from an EMBL/GenBank/DDBJ whole genome shotgun (WGS) entry which is preliminary data.</text>
</comment>
<accession>A0ABQ3Z3Y8</accession>
<dbReference type="SUPFAM" id="SSF75005">
    <property type="entry name" value="Arabinanase/levansucrase/invertase"/>
    <property type="match status" value="1"/>
</dbReference>
<dbReference type="Gene3D" id="2.115.10.20">
    <property type="entry name" value="Glycosyl hydrolase domain, family 43"/>
    <property type="match status" value="1"/>
</dbReference>
<sequence length="374" mass="40183">MTRLGVLMAPDTGDPFEAGGVLNPASGRTPDGTLHLLPRLVAAGNVSRIGLAEVEIRDGVPVGVHRRGVVLAPDEGWERGRASAGVEDPRTTWVPSLGQHVMTYVAFGPLGPRLALAVSADLTHWRRLGPVQFGYQPGLDTDLNLFPNKDAVFFPEPVPGPGGEPCYAMLHRPMWDLGWVRPGEGVHLPAGITDERPGIWISYLPVAEVAADITALVRPRDHRCVATPRYPYEKVKIGAGPPPLRVPEGWLLLHHGAVGYVPPGWDPTGQDVTYAAGAMILDPADPARVLSRTAEPILVPETADERSGTVPKVVFPTAIEQVDGVHYVFYGMADTKIGVARLDRITEGVRDEAPNRPAGQRPRPDSSAADVHRG</sequence>
<dbReference type="EMBL" id="BOML01000043">
    <property type="protein sequence ID" value="GIE04259.1"/>
    <property type="molecule type" value="Genomic_DNA"/>
</dbReference>
<keyword evidence="6" id="KW-1185">Reference proteome</keyword>
<evidence type="ECO:0000313" key="6">
    <source>
        <dbReference type="Proteomes" id="UP000637628"/>
    </source>
</evidence>
<reference evidence="5 6" key="1">
    <citation type="submission" date="2021-01" db="EMBL/GenBank/DDBJ databases">
        <title>Whole genome shotgun sequence of Actinoplanes durhamensis NBRC 14914.</title>
        <authorList>
            <person name="Komaki H."/>
            <person name="Tamura T."/>
        </authorList>
    </citation>
    <scope>NUCLEOTIDE SEQUENCE [LARGE SCALE GENOMIC DNA]</scope>
    <source>
        <strain evidence="5 6">NBRC 14914</strain>
    </source>
</reference>
<dbReference type="InterPro" id="IPR007184">
    <property type="entry name" value="Mannoside_phosphorylase"/>
</dbReference>
<name>A0ABQ3Z3Y8_9ACTN</name>
<dbReference type="PANTHER" id="PTHR34106">
    <property type="entry name" value="GLYCOSIDASE"/>
    <property type="match status" value="1"/>
</dbReference>
<organism evidence="5 6">
    <name type="scientific">Paractinoplanes durhamensis</name>
    <dbReference type="NCBI Taxonomy" id="113563"/>
    <lineage>
        <taxon>Bacteria</taxon>
        <taxon>Bacillati</taxon>
        <taxon>Actinomycetota</taxon>
        <taxon>Actinomycetes</taxon>
        <taxon>Micromonosporales</taxon>
        <taxon>Micromonosporaceae</taxon>
        <taxon>Paractinoplanes</taxon>
    </lineage>
</organism>
<feature type="region of interest" description="Disordered" evidence="4">
    <location>
        <begin position="348"/>
        <end position="374"/>
    </location>
</feature>